<feature type="domain" description="Ketoreductase" evidence="4">
    <location>
        <begin position="33"/>
        <end position="217"/>
    </location>
</feature>
<protein>
    <submittedName>
        <fullName evidence="5">3-oxoacyl-(Acyl-carrier-protein) reductase</fullName>
        <ecNumber evidence="5">1.1.1.100</ecNumber>
    </submittedName>
</protein>
<dbReference type="Pfam" id="PF00106">
    <property type="entry name" value="adh_short"/>
    <property type="match status" value="1"/>
</dbReference>
<evidence type="ECO:0000259" key="4">
    <source>
        <dbReference type="SMART" id="SM00822"/>
    </source>
</evidence>
<dbReference type="FunFam" id="3.40.50.720:FF:000047">
    <property type="entry name" value="NADP-dependent L-serine/L-allo-threonine dehydrogenase"/>
    <property type="match status" value="1"/>
</dbReference>
<evidence type="ECO:0000256" key="3">
    <source>
        <dbReference type="RuleBase" id="RU000363"/>
    </source>
</evidence>
<dbReference type="PRINTS" id="PR00081">
    <property type="entry name" value="GDHRDH"/>
</dbReference>
<dbReference type="STRING" id="272123.Anacy_1279"/>
<accession>K9ZDJ6</accession>
<dbReference type="InterPro" id="IPR020904">
    <property type="entry name" value="Sc_DH/Rdtase_CS"/>
</dbReference>
<evidence type="ECO:0000313" key="5">
    <source>
        <dbReference type="EMBL" id="AFZ56809.1"/>
    </source>
</evidence>
<dbReference type="InterPro" id="IPR036291">
    <property type="entry name" value="NAD(P)-bd_dom_sf"/>
</dbReference>
<gene>
    <name evidence="5" type="ordered locus">Anacy_1279</name>
</gene>
<dbReference type="PRINTS" id="PR00080">
    <property type="entry name" value="SDRFAMILY"/>
</dbReference>
<dbReference type="PATRIC" id="fig|272123.3.peg.1400"/>
<dbReference type="KEGG" id="acy:Anacy_1279"/>
<dbReference type="PANTHER" id="PTHR44196:SF1">
    <property type="entry name" value="DEHYDROGENASE_REDUCTASE SDR FAMILY MEMBER 7B"/>
    <property type="match status" value="1"/>
</dbReference>
<dbReference type="PANTHER" id="PTHR44196">
    <property type="entry name" value="DEHYDROGENASE/REDUCTASE SDR FAMILY MEMBER 7B"/>
    <property type="match status" value="1"/>
</dbReference>
<dbReference type="Proteomes" id="UP000010474">
    <property type="component" value="Chromosome"/>
</dbReference>
<dbReference type="SMART" id="SM00822">
    <property type="entry name" value="PKS_KR"/>
    <property type="match status" value="1"/>
</dbReference>
<evidence type="ECO:0000256" key="2">
    <source>
        <dbReference type="ARBA" id="ARBA00023002"/>
    </source>
</evidence>
<proteinExistence type="inferred from homology"/>
<dbReference type="PROSITE" id="PS00061">
    <property type="entry name" value="ADH_SHORT"/>
    <property type="match status" value="1"/>
</dbReference>
<dbReference type="SUPFAM" id="SSF51735">
    <property type="entry name" value="NAD(P)-binding Rossmann-fold domains"/>
    <property type="match status" value="1"/>
</dbReference>
<dbReference type="InterPro" id="IPR002347">
    <property type="entry name" value="SDR_fam"/>
</dbReference>
<comment type="similarity">
    <text evidence="1 3">Belongs to the short-chain dehydrogenases/reductases (SDR) family.</text>
</comment>
<dbReference type="EMBL" id="CP003659">
    <property type="protein sequence ID" value="AFZ56809.1"/>
    <property type="molecule type" value="Genomic_DNA"/>
</dbReference>
<keyword evidence="6" id="KW-1185">Reference proteome</keyword>
<dbReference type="AlphaFoldDB" id="K9ZDJ6"/>
<dbReference type="HOGENOM" id="CLU_010194_2_10_3"/>
<evidence type="ECO:0000313" key="6">
    <source>
        <dbReference type="Proteomes" id="UP000010474"/>
    </source>
</evidence>
<dbReference type="eggNOG" id="COG4221">
    <property type="taxonomic scope" value="Bacteria"/>
</dbReference>
<organism evidence="5 6">
    <name type="scientific">Anabaena cylindrica (strain ATCC 27899 / PCC 7122)</name>
    <dbReference type="NCBI Taxonomy" id="272123"/>
    <lineage>
        <taxon>Bacteria</taxon>
        <taxon>Bacillati</taxon>
        <taxon>Cyanobacteriota</taxon>
        <taxon>Cyanophyceae</taxon>
        <taxon>Nostocales</taxon>
        <taxon>Nostocaceae</taxon>
        <taxon>Anabaena</taxon>
    </lineage>
</organism>
<name>K9ZDJ6_ANACC</name>
<keyword evidence="2 5" id="KW-0560">Oxidoreductase</keyword>
<sequence length="274" mass="29760">MLNFKSTVTLSRYSIFKLINQWVFTMAGKLDGKVAIITGASSGIGKGTAIALATEGAKVVIAARRGDRLQAVAKYITDNGGQALSVIADITDEAQAKNLVQKANAEFGQVDILVNNAGISFPGRIENADPANWRKMIDINVLALMYTTYTVLPIFKAQKSGHIVNISSVAGRIARAGMGAYNVTKWGVNAFSEALRQEVYQDNIRVTIIEPGLVETEIDQHITDIVAKQEIEARRKAIAPLQSEDIAAAIVYAVSQPQHVNVNEILIRPTQQER</sequence>
<dbReference type="Gene3D" id="3.40.50.720">
    <property type="entry name" value="NAD(P)-binding Rossmann-like Domain"/>
    <property type="match status" value="1"/>
</dbReference>
<evidence type="ECO:0000256" key="1">
    <source>
        <dbReference type="ARBA" id="ARBA00006484"/>
    </source>
</evidence>
<dbReference type="InterPro" id="IPR057326">
    <property type="entry name" value="KR_dom"/>
</dbReference>
<dbReference type="GO" id="GO:0016020">
    <property type="term" value="C:membrane"/>
    <property type="evidence" value="ECO:0007669"/>
    <property type="project" value="TreeGrafter"/>
</dbReference>
<reference evidence="6" key="1">
    <citation type="journal article" date="2013" name="Proc. Natl. Acad. Sci. U.S.A.">
        <title>Improving the coverage of the cyanobacterial phylum using diversity-driven genome sequencing.</title>
        <authorList>
            <person name="Shih P.M."/>
            <person name="Wu D."/>
            <person name="Latifi A."/>
            <person name="Axen S.D."/>
            <person name="Fewer D.P."/>
            <person name="Talla E."/>
            <person name="Calteau A."/>
            <person name="Cai F."/>
            <person name="Tandeau de Marsac N."/>
            <person name="Rippka R."/>
            <person name="Herdman M."/>
            <person name="Sivonen K."/>
            <person name="Coursin T."/>
            <person name="Laurent T."/>
            <person name="Goodwin L."/>
            <person name="Nolan M."/>
            <person name="Davenport K.W."/>
            <person name="Han C.S."/>
            <person name="Rubin E.M."/>
            <person name="Eisen J.A."/>
            <person name="Woyke T."/>
            <person name="Gugger M."/>
            <person name="Kerfeld C.A."/>
        </authorList>
    </citation>
    <scope>NUCLEOTIDE SEQUENCE [LARGE SCALE GENOMIC DNA]</scope>
    <source>
        <strain evidence="6">ATCC 27899 / PCC 7122</strain>
    </source>
</reference>
<dbReference type="GO" id="GO:0004316">
    <property type="term" value="F:3-oxoacyl-[acyl-carrier-protein] reductase (NADPH) activity"/>
    <property type="evidence" value="ECO:0007669"/>
    <property type="project" value="UniProtKB-EC"/>
</dbReference>
<dbReference type="EC" id="1.1.1.100" evidence="5"/>